<dbReference type="AlphaFoldDB" id="A0AAX4HNS9"/>
<dbReference type="KEGG" id="psti:SOO65_19870"/>
<dbReference type="PROSITE" id="PS50263">
    <property type="entry name" value="CN_HYDROLASE"/>
    <property type="match status" value="1"/>
</dbReference>
<organism evidence="3 4">
    <name type="scientific">Peredibacter starrii</name>
    <dbReference type="NCBI Taxonomy" id="28202"/>
    <lineage>
        <taxon>Bacteria</taxon>
        <taxon>Pseudomonadati</taxon>
        <taxon>Bdellovibrionota</taxon>
        <taxon>Bacteriovoracia</taxon>
        <taxon>Bacteriovoracales</taxon>
        <taxon>Bacteriovoracaceae</taxon>
        <taxon>Peredibacter</taxon>
    </lineage>
</organism>
<dbReference type="PANTHER" id="PTHR23088">
    <property type="entry name" value="NITRILASE-RELATED"/>
    <property type="match status" value="1"/>
</dbReference>
<gene>
    <name evidence="3" type="ORF">SOO65_19870</name>
</gene>
<dbReference type="EMBL" id="CP139487">
    <property type="protein sequence ID" value="WPU64956.1"/>
    <property type="molecule type" value="Genomic_DNA"/>
</dbReference>
<name>A0AAX4HNS9_9BACT</name>
<dbReference type="InterPro" id="IPR036526">
    <property type="entry name" value="C-N_Hydrolase_sf"/>
</dbReference>
<dbReference type="Pfam" id="PF00795">
    <property type="entry name" value="CN_hydrolase"/>
    <property type="match status" value="1"/>
</dbReference>
<dbReference type="GO" id="GO:0016811">
    <property type="term" value="F:hydrolase activity, acting on carbon-nitrogen (but not peptide) bonds, in linear amides"/>
    <property type="evidence" value="ECO:0007669"/>
    <property type="project" value="InterPro"/>
</dbReference>
<reference evidence="3 4" key="1">
    <citation type="submission" date="2023-11" db="EMBL/GenBank/DDBJ databases">
        <title>Peredibacter starrii A3.12.</title>
        <authorList>
            <person name="Mitchell R.J."/>
        </authorList>
    </citation>
    <scope>NUCLEOTIDE SEQUENCE [LARGE SCALE GENOMIC DNA]</scope>
    <source>
        <strain evidence="3 4">A3.12</strain>
    </source>
</reference>
<evidence type="ECO:0000259" key="2">
    <source>
        <dbReference type="PROSITE" id="PS50263"/>
    </source>
</evidence>
<dbReference type="InterPro" id="IPR003010">
    <property type="entry name" value="C-N_Hydrolase"/>
</dbReference>
<evidence type="ECO:0000313" key="3">
    <source>
        <dbReference type="EMBL" id="WPU64956.1"/>
    </source>
</evidence>
<dbReference type="Gene3D" id="3.60.110.10">
    <property type="entry name" value="Carbon-nitrogen hydrolase"/>
    <property type="match status" value="1"/>
</dbReference>
<dbReference type="PANTHER" id="PTHR23088:SF27">
    <property type="entry name" value="DEAMINATED GLUTATHIONE AMIDASE"/>
    <property type="match status" value="1"/>
</dbReference>
<dbReference type="CDD" id="cd07572">
    <property type="entry name" value="nit"/>
    <property type="match status" value="1"/>
</dbReference>
<evidence type="ECO:0000256" key="1">
    <source>
        <dbReference type="ARBA" id="ARBA00022801"/>
    </source>
</evidence>
<keyword evidence="1 3" id="KW-0378">Hydrolase</keyword>
<keyword evidence="4" id="KW-1185">Reference proteome</keyword>
<dbReference type="RefSeq" id="WP_321394744.1">
    <property type="nucleotide sequence ID" value="NZ_CP139487.1"/>
</dbReference>
<protein>
    <submittedName>
        <fullName evidence="3">Carbon-nitrogen hydrolase family protein</fullName>
    </submittedName>
</protein>
<dbReference type="Proteomes" id="UP001324634">
    <property type="component" value="Chromosome"/>
</dbReference>
<dbReference type="SUPFAM" id="SSF56317">
    <property type="entry name" value="Carbon-nitrogen hydrolase"/>
    <property type="match status" value="1"/>
</dbReference>
<evidence type="ECO:0000313" key="4">
    <source>
        <dbReference type="Proteomes" id="UP001324634"/>
    </source>
</evidence>
<dbReference type="InterPro" id="IPR045254">
    <property type="entry name" value="Nit1/2_C-N_Hydrolase"/>
</dbReference>
<proteinExistence type="predicted"/>
<feature type="domain" description="CN hydrolase" evidence="2">
    <location>
        <begin position="1"/>
        <end position="248"/>
    </location>
</feature>
<sequence length="266" mass="29549">MKIGVIQLQSVLDPAQNLKTIRKFLDEARANGAEAVFLPEVFYSMSDGTRPTPYLVEGKNEHYEAIRKLATDSGLYILGGSAATNVDGKIMNRSYNFSPDGTELMIYDKMNLFAVDLSKHPSNTVVNESKVYTNGNTPKLLPFKEFKIGLSICFDLRFPELFRSYSAQGANVLSISSAFTVPTGKAHWHTLVRARAIENQSYVIASAQWGQHNEKMSTFGHSLIIDPWGEILADAGEGEKIIFAEISLEKIEAVRARMNVLRNPKA</sequence>
<accession>A0AAX4HNS9</accession>